<dbReference type="RefSeq" id="WP_345504864.1">
    <property type="nucleotide sequence ID" value="NZ_BAABLO010000012.1"/>
</dbReference>
<dbReference type="Proteomes" id="UP001500556">
    <property type="component" value="Unassembled WGS sequence"/>
</dbReference>
<organism evidence="3 4">
    <name type="scientific">Pedococcus ginsenosidimutans</name>
    <dbReference type="NCBI Taxonomy" id="490570"/>
    <lineage>
        <taxon>Bacteria</taxon>
        <taxon>Bacillati</taxon>
        <taxon>Actinomycetota</taxon>
        <taxon>Actinomycetes</taxon>
        <taxon>Micrococcales</taxon>
        <taxon>Intrasporangiaceae</taxon>
        <taxon>Pedococcus</taxon>
    </lineage>
</organism>
<feature type="chain" id="PRO_5045314210" evidence="2">
    <location>
        <begin position="30"/>
        <end position="590"/>
    </location>
</feature>
<gene>
    <name evidence="3" type="ORF">GCM10025782_32050</name>
</gene>
<dbReference type="EMBL" id="BAABLO010000012">
    <property type="protein sequence ID" value="GAA4730559.1"/>
    <property type="molecule type" value="Genomic_DNA"/>
</dbReference>
<protein>
    <submittedName>
        <fullName evidence="3">Uncharacterized protein</fullName>
    </submittedName>
</protein>
<proteinExistence type="predicted"/>
<feature type="region of interest" description="Disordered" evidence="1">
    <location>
        <begin position="386"/>
        <end position="413"/>
    </location>
</feature>
<evidence type="ECO:0000256" key="2">
    <source>
        <dbReference type="SAM" id="SignalP"/>
    </source>
</evidence>
<evidence type="ECO:0000256" key="1">
    <source>
        <dbReference type="SAM" id="MobiDB-lite"/>
    </source>
</evidence>
<name>A0ABP8YJA3_9MICO</name>
<keyword evidence="4" id="KW-1185">Reference proteome</keyword>
<evidence type="ECO:0000313" key="4">
    <source>
        <dbReference type="Proteomes" id="UP001500556"/>
    </source>
</evidence>
<comment type="caution">
    <text evidence="3">The sequence shown here is derived from an EMBL/GenBank/DDBJ whole genome shotgun (WGS) entry which is preliminary data.</text>
</comment>
<feature type="signal peptide" evidence="2">
    <location>
        <begin position="1"/>
        <end position="29"/>
    </location>
</feature>
<reference evidence="4" key="1">
    <citation type="journal article" date="2019" name="Int. J. Syst. Evol. Microbiol.">
        <title>The Global Catalogue of Microorganisms (GCM) 10K type strain sequencing project: providing services to taxonomists for standard genome sequencing and annotation.</title>
        <authorList>
            <consortium name="The Broad Institute Genomics Platform"/>
            <consortium name="The Broad Institute Genome Sequencing Center for Infectious Disease"/>
            <person name="Wu L."/>
            <person name="Ma J."/>
        </authorList>
    </citation>
    <scope>NUCLEOTIDE SEQUENCE [LARGE SCALE GENOMIC DNA]</scope>
    <source>
        <strain evidence="4">JCM 18961</strain>
    </source>
</reference>
<evidence type="ECO:0000313" key="3">
    <source>
        <dbReference type="EMBL" id="GAA4730559.1"/>
    </source>
</evidence>
<sequence length="590" mass="60058">MRRPTPLLSAAGALCLLAAGLVGPLTPVAASTAGSGGSIQGLQRVGTVNLRGLPGATVPQAGVRARPEADKQAQQASVALPDPATVPVTRLHAGATGFSGLNAVQSGRLNGFDVEPPDQGLCAYQGTVMEQVNLAVRVYTDRGTALTRPVSLNAFFGQAAPYDPATKRYGPFLSDPRCYHDAQTGRWYSTVLSIDVNARTGDLGRHSSLLIAVSATSDPTGDYAIFAVDTTDNGKGGGPRLANCPCFGDQPRLGADANGIYVSTDIYPIQGLFDSNGGGLYAVSKTGLAAAASGSGAMPPVVSIHVGATKVDGHPANALQPAQTPPGGSYAPDTEYFLNTPDFNGFATMGGQGAHAVVLWALTGTSSLGTATPRVTLTHAMLPSQPYAPPVPARQRSGPHPLGASQNEPLPRIESNDDRMQQVVYNGGMLASALNTGIGTGRTASRDGIAWFVVRPGATSGGGVTGTVARQGYVAVDGGSVVFPAIAVNASGAGAMVFTLSGAGYYPSAAYTGFTMASGAGGSVHANGIGAAPADGFTCYPPYSDGACRWGDYSAAVAQDASTIVMATEYIPGPRDTNSNWGTFATRYTP</sequence>
<accession>A0ABP8YJA3</accession>
<keyword evidence="2" id="KW-0732">Signal</keyword>